<evidence type="ECO:0000313" key="3">
    <source>
        <dbReference type="EMBL" id="PZP27215.1"/>
    </source>
</evidence>
<feature type="domain" description="Wadjet protein JetD C-terminal" evidence="1">
    <location>
        <begin position="221"/>
        <end position="398"/>
    </location>
</feature>
<evidence type="ECO:0000313" key="4">
    <source>
        <dbReference type="Proteomes" id="UP000249633"/>
    </source>
</evidence>
<accession>A0A2W5D532</accession>
<dbReference type="Proteomes" id="UP000249633">
    <property type="component" value="Unassembled WGS sequence"/>
</dbReference>
<dbReference type="InterPro" id="IPR014544">
    <property type="entry name" value="UCP028408"/>
</dbReference>
<sequence>MTTKRASSATTPRQKMAKKLLLPEHVKDAVVRRYNGAHRDWLVGSGDWPIAFVVGAPTETEVMADLPAVQSWAHAWRKWSGPATVEFETKKWARLGSQDLPTRLVICSPGDVASLCGQEKRWAKAVERKDALLALWPSLATSAKLGRYFDVLADYADTDFERLVAVVQWLEANPASNLYIRQLPIVGVDTKWLEKRQALVAEVLSLVRGSEMVGDFFEVTGLKRLPHRVRVIVLCPELRRLVGGVRDFEAPIEDVMQLELTPKRVLVVENHACATALGDMPGCVAFAGLGKAVGVLGRVGWAKGVPAVYWGDIDTHGLVILNSARAALPGLRSVLMDVATLLEFKELAVHEAAQAVESGLEHLTVEEAELLEGLKSARWGLKLRIEQERLPWTVVKATLLTAGPFDDHSN</sequence>
<protein>
    <recommendedName>
        <fullName evidence="5">Wadjet protein JetD C-terminal domain-containing protein</fullName>
    </recommendedName>
</protein>
<name>A0A2W5D532_9BURK</name>
<proteinExistence type="predicted"/>
<reference evidence="3 4" key="1">
    <citation type="submission" date="2017-08" db="EMBL/GenBank/DDBJ databases">
        <title>Infants hospitalized years apart are colonized by the same room-sourced microbial strains.</title>
        <authorList>
            <person name="Brooks B."/>
            <person name="Olm M.R."/>
            <person name="Firek B.A."/>
            <person name="Baker R."/>
            <person name="Thomas B.C."/>
            <person name="Morowitz M.J."/>
            <person name="Banfield J.F."/>
        </authorList>
    </citation>
    <scope>NUCLEOTIDE SEQUENCE [LARGE SCALE GENOMIC DNA]</scope>
    <source>
        <strain evidence="3">S2_012_000_R2_81</strain>
    </source>
</reference>
<dbReference type="EMBL" id="QFOD01000033">
    <property type="protein sequence ID" value="PZP27215.1"/>
    <property type="molecule type" value="Genomic_DNA"/>
</dbReference>
<organism evidence="3 4">
    <name type="scientific">Roseateles depolymerans</name>
    <dbReference type="NCBI Taxonomy" id="76731"/>
    <lineage>
        <taxon>Bacteria</taxon>
        <taxon>Pseudomonadati</taxon>
        <taxon>Pseudomonadota</taxon>
        <taxon>Betaproteobacteria</taxon>
        <taxon>Burkholderiales</taxon>
        <taxon>Sphaerotilaceae</taxon>
        <taxon>Roseateles</taxon>
    </lineage>
</organism>
<dbReference type="Pfam" id="PF11795">
    <property type="entry name" value="DUF3322"/>
    <property type="match status" value="1"/>
</dbReference>
<gene>
    <name evidence="3" type="ORF">DI603_22385</name>
</gene>
<feature type="domain" description="DUF3322" evidence="2">
    <location>
        <begin position="23"/>
        <end position="204"/>
    </location>
</feature>
<dbReference type="InterPro" id="IPR024537">
    <property type="entry name" value="DUF3322"/>
</dbReference>
<dbReference type="PIRSF" id="PIRSF028408">
    <property type="entry name" value="UCP028408"/>
    <property type="match status" value="1"/>
</dbReference>
<dbReference type="InterPro" id="IPR024534">
    <property type="entry name" value="JetD_C"/>
</dbReference>
<comment type="caution">
    <text evidence="3">The sequence shown here is derived from an EMBL/GenBank/DDBJ whole genome shotgun (WGS) entry which is preliminary data.</text>
</comment>
<dbReference type="Pfam" id="PF09983">
    <property type="entry name" value="JetD_C"/>
    <property type="match status" value="1"/>
</dbReference>
<evidence type="ECO:0000259" key="1">
    <source>
        <dbReference type="Pfam" id="PF09983"/>
    </source>
</evidence>
<dbReference type="AlphaFoldDB" id="A0A2W5D532"/>
<evidence type="ECO:0008006" key="5">
    <source>
        <dbReference type="Google" id="ProtNLM"/>
    </source>
</evidence>
<evidence type="ECO:0000259" key="2">
    <source>
        <dbReference type="Pfam" id="PF11795"/>
    </source>
</evidence>